<reference evidence="14 15" key="1">
    <citation type="journal article" date="2023" name="bioRxiv">
        <title>Conserved and derived expression patterns and positive selection on dental genes reveal complex evolutionary context of ever-growing rodent molars.</title>
        <authorList>
            <person name="Calamari Z.T."/>
            <person name="Song A."/>
            <person name="Cohen E."/>
            <person name="Akter M."/>
            <person name="Roy R.D."/>
            <person name="Hallikas O."/>
            <person name="Christensen M.M."/>
            <person name="Li P."/>
            <person name="Marangoni P."/>
            <person name="Jernvall J."/>
            <person name="Klein O.D."/>
        </authorList>
    </citation>
    <scope>NUCLEOTIDE SEQUENCE [LARGE SCALE GENOMIC DNA]</scope>
    <source>
        <strain evidence="14">V071</strain>
    </source>
</reference>
<dbReference type="AlphaFoldDB" id="A0AAW0I0P2"/>
<gene>
    <name evidence="14" type="ORF">U0070_021606</name>
</gene>
<keyword evidence="5 13" id="KW-0812">Transmembrane</keyword>
<accession>A0AAW0I0P2</accession>
<keyword evidence="8" id="KW-0325">Glycoprotein</keyword>
<dbReference type="EMBL" id="JBBHLL010000257">
    <property type="protein sequence ID" value="KAK7807874.1"/>
    <property type="molecule type" value="Genomic_DNA"/>
</dbReference>
<dbReference type="InterPro" id="IPR004937">
    <property type="entry name" value="Urea_transporter"/>
</dbReference>
<evidence type="ECO:0000256" key="5">
    <source>
        <dbReference type="ARBA" id="ARBA00022692"/>
    </source>
</evidence>
<feature type="transmembrane region" description="Helical" evidence="13">
    <location>
        <begin position="301"/>
        <end position="322"/>
    </location>
</feature>
<evidence type="ECO:0000256" key="1">
    <source>
        <dbReference type="ARBA" id="ARBA00004554"/>
    </source>
</evidence>
<comment type="similarity">
    <text evidence="2 11">Belongs to the urea transporter family.</text>
</comment>
<evidence type="ECO:0000256" key="3">
    <source>
        <dbReference type="ARBA" id="ARBA00022448"/>
    </source>
</evidence>
<dbReference type="GO" id="GO:0016323">
    <property type="term" value="C:basolateral plasma membrane"/>
    <property type="evidence" value="ECO:0007669"/>
    <property type="project" value="UniProtKB-SubCell"/>
</dbReference>
<feature type="transmembrane region" description="Helical" evidence="13">
    <location>
        <begin position="65"/>
        <end position="89"/>
    </location>
</feature>
<dbReference type="GO" id="GO:0015204">
    <property type="term" value="F:urea transmembrane transporter activity"/>
    <property type="evidence" value="ECO:0007669"/>
    <property type="project" value="InterPro"/>
</dbReference>
<name>A0AAW0I0P2_MYOGA</name>
<dbReference type="Pfam" id="PF03253">
    <property type="entry name" value="UT"/>
    <property type="match status" value="1"/>
</dbReference>
<keyword evidence="4 11" id="KW-1003">Cell membrane</keyword>
<comment type="catalytic activity">
    <reaction evidence="9">
        <text>urea(in) = urea(out)</text>
        <dbReference type="Rhea" id="RHEA:32799"/>
        <dbReference type="ChEBI" id="CHEBI:16199"/>
    </reaction>
</comment>
<organism evidence="14 15">
    <name type="scientific">Myodes glareolus</name>
    <name type="common">Bank vole</name>
    <name type="synonym">Clethrionomys glareolus</name>
    <dbReference type="NCBI Taxonomy" id="447135"/>
    <lineage>
        <taxon>Eukaryota</taxon>
        <taxon>Metazoa</taxon>
        <taxon>Chordata</taxon>
        <taxon>Craniata</taxon>
        <taxon>Vertebrata</taxon>
        <taxon>Euteleostomi</taxon>
        <taxon>Mammalia</taxon>
        <taxon>Eutheria</taxon>
        <taxon>Euarchontoglires</taxon>
        <taxon>Glires</taxon>
        <taxon>Rodentia</taxon>
        <taxon>Myomorpha</taxon>
        <taxon>Muroidea</taxon>
        <taxon>Cricetidae</taxon>
        <taxon>Arvicolinae</taxon>
        <taxon>Myodes</taxon>
    </lineage>
</organism>
<dbReference type="PIRSF" id="PIRSF016502">
    <property type="entry name" value="Urea_transporter"/>
    <property type="match status" value="1"/>
</dbReference>
<evidence type="ECO:0000256" key="11">
    <source>
        <dbReference type="PIRNR" id="PIRNR016502"/>
    </source>
</evidence>
<comment type="subunit">
    <text evidence="10">Homotrimer; each subunit contains a pore through which urea permeates. Identified in a complex with STOM.</text>
</comment>
<keyword evidence="15" id="KW-1185">Reference proteome</keyword>
<evidence type="ECO:0000256" key="10">
    <source>
        <dbReference type="ARBA" id="ARBA00047076"/>
    </source>
</evidence>
<dbReference type="PANTHER" id="PTHR10464">
    <property type="entry name" value="UREA TRANSPORTER"/>
    <property type="match status" value="1"/>
</dbReference>
<evidence type="ECO:0000313" key="15">
    <source>
        <dbReference type="Proteomes" id="UP001488838"/>
    </source>
</evidence>
<sequence length="393" mass="42970">MWDPEEEMALEDSPTMVKVDRGENQVSSCRGRRCGFRVFGYVTGDMKEFANWLKDKPVVLQFMDWILRGISQVVFVSNPISGILILVGLLVQNPWWALCGCVGTVVSTLTALLLSQDRSAIAAGLHGYNATLVGILMAVFSDKGDYFCPLFSSALNSVFSKWDLPVFTLPFNMALSMYLSATGHYNAFFPSKLITPVTSVTNITWTELNALELLKSLPVGVGQIYGCDNPWTGGIFLCAILLSSPLMCLHAAIGSLLGVIAGLSLAAPFEDIYAGLWGFNSSLACIAIGGMFMALTWQTHLLALACALFTAYVGACMTHLMAVVRLPAGTWAFCLATLPFLLLTTKNPDIYRIPLSKVTYSEENRIFYLQNKKRPDKALNYTAVTCEGLEGKK</sequence>
<dbReference type="FunFam" id="1.10.3430.10:FF:000002">
    <property type="entry name" value="urea transporter 2"/>
    <property type="match status" value="1"/>
</dbReference>
<evidence type="ECO:0000256" key="6">
    <source>
        <dbReference type="ARBA" id="ARBA00022989"/>
    </source>
</evidence>
<feature type="transmembrane region" description="Helical" evidence="13">
    <location>
        <begin position="95"/>
        <end position="114"/>
    </location>
</feature>
<evidence type="ECO:0000256" key="12">
    <source>
        <dbReference type="PIRSR" id="PIRSR016502-1"/>
    </source>
</evidence>
<evidence type="ECO:0000256" key="4">
    <source>
        <dbReference type="ARBA" id="ARBA00022475"/>
    </source>
</evidence>
<feature type="site" description="Important for channel permeability" evidence="12">
    <location>
        <position position="330"/>
    </location>
</feature>
<proteinExistence type="inferred from homology"/>
<dbReference type="Proteomes" id="UP001488838">
    <property type="component" value="Unassembled WGS sequence"/>
</dbReference>
<evidence type="ECO:0000256" key="9">
    <source>
        <dbReference type="ARBA" id="ARBA00033993"/>
    </source>
</evidence>
<dbReference type="Gene3D" id="1.10.3430.10">
    <property type="entry name" value="Ammonium transporter AmtB like domains"/>
    <property type="match status" value="1"/>
</dbReference>
<feature type="transmembrane region" description="Helical" evidence="13">
    <location>
        <begin position="328"/>
        <end position="345"/>
    </location>
</feature>
<keyword evidence="3 11" id="KW-0813">Transport</keyword>
<evidence type="ECO:0000256" key="7">
    <source>
        <dbReference type="ARBA" id="ARBA00023136"/>
    </source>
</evidence>
<feature type="transmembrane region" description="Helical" evidence="13">
    <location>
        <begin position="272"/>
        <end position="294"/>
    </location>
</feature>
<feature type="transmembrane region" description="Helical" evidence="13">
    <location>
        <begin position="246"/>
        <end position="266"/>
    </location>
</feature>
<evidence type="ECO:0000256" key="2">
    <source>
        <dbReference type="ARBA" id="ARBA00005914"/>
    </source>
</evidence>
<dbReference type="InterPro" id="IPR029020">
    <property type="entry name" value="Ammonium/urea_transptr"/>
</dbReference>
<dbReference type="PANTHER" id="PTHR10464:SF5">
    <property type="entry name" value="UREA TRANSPORTER 1"/>
    <property type="match status" value="1"/>
</dbReference>
<comment type="subcellular location">
    <subcellularLocation>
        <location evidence="1">Basolateral cell membrane</location>
        <topology evidence="1">Multi-pass membrane protein</topology>
    </subcellularLocation>
</comment>
<protein>
    <recommendedName>
        <fullName evidence="11">Urea transporter</fullName>
    </recommendedName>
</protein>
<evidence type="ECO:0000256" key="8">
    <source>
        <dbReference type="ARBA" id="ARBA00023180"/>
    </source>
</evidence>
<keyword evidence="6 13" id="KW-1133">Transmembrane helix</keyword>
<evidence type="ECO:0000256" key="13">
    <source>
        <dbReference type="SAM" id="Phobius"/>
    </source>
</evidence>
<comment type="caution">
    <text evidence="14">The sequence shown here is derived from an EMBL/GenBank/DDBJ whole genome shotgun (WGS) entry which is preliminary data.</text>
</comment>
<evidence type="ECO:0000313" key="14">
    <source>
        <dbReference type="EMBL" id="KAK7807874.1"/>
    </source>
</evidence>
<keyword evidence="7 11" id="KW-0472">Membrane</keyword>